<evidence type="ECO:0000313" key="2">
    <source>
        <dbReference type="Proteomes" id="UP000250223"/>
    </source>
</evidence>
<dbReference type="RefSeq" id="WP_330407973.1">
    <property type="nucleotide sequence ID" value="NZ_UAWC01000001.1"/>
</dbReference>
<proteinExistence type="predicted"/>
<gene>
    <name evidence="1" type="ORF">NCTC13028_00635</name>
</gene>
<organism evidence="1 2">
    <name type="scientific">Clostridium cochlearium</name>
    <dbReference type="NCBI Taxonomy" id="1494"/>
    <lineage>
        <taxon>Bacteria</taxon>
        <taxon>Bacillati</taxon>
        <taxon>Bacillota</taxon>
        <taxon>Clostridia</taxon>
        <taxon>Eubacteriales</taxon>
        <taxon>Clostridiaceae</taxon>
        <taxon>Clostridium</taxon>
    </lineage>
</organism>
<sequence length="50" mass="5630">MKLKDFINAKEIALYIKNLPPQITLDKALFPNDKQLGMELEVAKGANKSQ</sequence>
<protein>
    <submittedName>
        <fullName evidence="1">Phage protein</fullName>
    </submittedName>
</protein>
<dbReference type="AlphaFoldDB" id="A0A2X2Y6V9"/>
<name>A0A2X2Y6V9_CLOCO</name>
<dbReference type="Proteomes" id="UP000250223">
    <property type="component" value="Unassembled WGS sequence"/>
</dbReference>
<evidence type="ECO:0000313" key="1">
    <source>
        <dbReference type="EMBL" id="SQB33669.1"/>
    </source>
</evidence>
<accession>A0A2X2Y6V9</accession>
<dbReference type="EMBL" id="UAWC01000001">
    <property type="protein sequence ID" value="SQB33669.1"/>
    <property type="molecule type" value="Genomic_DNA"/>
</dbReference>
<reference evidence="1 2" key="1">
    <citation type="submission" date="2018-06" db="EMBL/GenBank/DDBJ databases">
        <authorList>
            <consortium name="Pathogen Informatics"/>
            <person name="Doyle S."/>
        </authorList>
    </citation>
    <scope>NUCLEOTIDE SEQUENCE [LARGE SCALE GENOMIC DNA]</scope>
    <source>
        <strain evidence="1 2">NCTC13028</strain>
    </source>
</reference>